<sequence>MNKITFLDVEEVRIKLEGVRSLMVALEYGIFDSFESKEIFRVGYANLVEQVYGIQNELDILIEKAKNRVQKDSEEEIA</sequence>
<dbReference type="AlphaFoldDB" id="A0A510JMK4"/>
<evidence type="ECO:0000313" key="1">
    <source>
        <dbReference type="EMBL" id="BBM40538.1"/>
    </source>
</evidence>
<reference evidence="1 2" key="1">
    <citation type="submission" date="2019-07" db="EMBL/GenBank/DDBJ databases">
        <title>Complete Genome Sequence of Leptotrichia shahii Strain JCM 16776.</title>
        <authorList>
            <person name="Watanabe S."/>
            <person name="Cui L."/>
        </authorList>
    </citation>
    <scope>NUCLEOTIDE SEQUENCE [LARGE SCALE GENOMIC DNA]</scope>
    <source>
        <strain evidence="1 2">JCM16776</strain>
    </source>
</reference>
<name>A0A510JMK4_9FUSO</name>
<protein>
    <submittedName>
        <fullName evidence="1">Uncharacterized protein</fullName>
    </submittedName>
</protein>
<dbReference type="STRING" id="1122172.GCA_000373045_00644"/>
<evidence type="ECO:0000313" key="2">
    <source>
        <dbReference type="Proteomes" id="UP000322617"/>
    </source>
</evidence>
<organism evidence="1 2">
    <name type="scientific">Leptotrichia shahii</name>
    <dbReference type="NCBI Taxonomy" id="157691"/>
    <lineage>
        <taxon>Bacteria</taxon>
        <taxon>Fusobacteriati</taxon>
        <taxon>Fusobacteriota</taxon>
        <taxon>Fusobacteriia</taxon>
        <taxon>Fusobacteriales</taxon>
        <taxon>Leptotrichiaceae</taxon>
        <taxon>Leptotrichia</taxon>
    </lineage>
</organism>
<dbReference type="RefSeq" id="WP_018450271.1">
    <property type="nucleotide sequence ID" value="NZ_AP019827.1"/>
</dbReference>
<keyword evidence="2" id="KW-1185">Reference proteome</keyword>
<proteinExistence type="predicted"/>
<dbReference type="KEGG" id="lsz:JCM16776_0758"/>
<accession>A0A510JMK4</accession>
<dbReference type="Proteomes" id="UP000322617">
    <property type="component" value="Chromosome"/>
</dbReference>
<gene>
    <name evidence="1" type="ORF">JCM16776_0758</name>
</gene>
<dbReference type="EMBL" id="AP019827">
    <property type="protein sequence ID" value="BBM40538.1"/>
    <property type="molecule type" value="Genomic_DNA"/>
</dbReference>